<keyword evidence="4" id="KW-1185">Reference proteome</keyword>
<evidence type="ECO:0000313" key="3">
    <source>
        <dbReference type="EMBL" id="GHC54835.1"/>
    </source>
</evidence>
<reference evidence="3" key="1">
    <citation type="journal article" date="2014" name="Int. J. Syst. Evol. Microbiol.">
        <title>Complete genome sequence of Corynebacterium casei LMG S-19264T (=DSM 44701T), isolated from a smear-ripened cheese.</title>
        <authorList>
            <consortium name="US DOE Joint Genome Institute (JGI-PGF)"/>
            <person name="Walter F."/>
            <person name="Albersmeier A."/>
            <person name="Kalinowski J."/>
            <person name="Ruckert C."/>
        </authorList>
    </citation>
    <scope>NUCLEOTIDE SEQUENCE</scope>
    <source>
        <strain evidence="3">KCTC 23310</strain>
    </source>
</reference>
<reference evidence="3" key="2">
    <citation type="submission" date="2020-09" db="EMBL/GenBank/DDBJ databases">
        <authorList>
            <person name="Sun Q."/>
            <person name="Kim S."/>
        </authorList>
    </citation>
    <scope>NUCLEOTIDE SEQUENCE</scope>
    <source>
        <strain evidence="3">KCTC 23310</strain>
    </source>
</reference>
<dbReference type="Gene3D" id="2.40.128.270">
    <property type="match status" value="1"/>
</dbReference>
<dbReference type="PROSITE" id="PS51257">
    <property type="entry name" value="PROKAR_LIPOPROTEIN"/>
    <property type="match status" value="1"/>
</dbReference>
<gene>
    <name evidence="3" type="ORF">GCM10007315_17310</name>
</gene>
<keyword evidence="1" id="KW-0732">Signal</keyword>
<evidence type="ECO:0000259" key="2">
    <source>
        <dbReference type="Pfam" id="PF03724"/>
    </source>
</evidence>
<feature type="signal peptide" evidence="1">
    <location>
        <begin position="1"/>
        <end position="20"/>
    </location>
</feature>
<name>A0A918TMU4_9RHOB</name>
<dbReference type="RefSeq" id="WP_189411228.1">
    <property type="nucleotide sequence ID" value="NZ_BMYJ01000004.1"/>
</dbReference>
<organism evidence="3 4">
    <name type="scientific">Neogemmobacter tilapiae</name>
    <dbReference type="NCBI Taxonomy" id="875041"/>
    <lineage>
        <taxon>Bacteria</taxon>
        <taxon>Pseudomonadati</taxon>
        <taxon>Pseudomonadota</taxon>
        <taxon>Alphaproteobacteria</taxon>
        <taxon>Rhodobacterales</taxon>
        <taxon>Paracoccaceae</taxon>
        <taxon>Neogemmobacter</taxon>
    </lineage>
</organism>
<dbReference type="InterPro" id="IPR038670">
    <property type="entry name" value="HslJ-like_sf"/>
</dbReference>
<dbReference type="EMBL" id="BMYJ01000004">
    <property type="protein sequence ID" value="GHC54835.1"/>
    <property type="molecule type" value="Genomic_DNA"/>
</dbReference>
<protein>
    <recommendedName>
        <fullName evidence="2">DUF306 domain-containing protein</fullName>
    </recommendedName>
</protein>
<accession>A0A918TMU4</accession>
<feature type="domain" description="DUF306" evidence="2">
    <location>
        <begin position="37"/>
        <end position="138"/>
    </location>
</feature>
<evidence type="ECO:0000313" key="4">
    <source>
        <dbReference type="Proteomes" id="UP000638981"/>
    </source>
</evidence>
<dbReference type="Pfam" id="PF03724">
    <property type="entry name" value="META"/>
    <property type="match status" value="1"/>
</dbReference>
<proteinExistence type="predicted"/>
<sequence>MRRLLAPVFTLTFTAQATLACVLPPPMIGAVFVDPAAKGGEWRFLEIGSLPLPEQPLMLTLNEDGQFRARGWCNDLTGPYQGDPVMLDLDPVVEPVAHCDAELEDFDNQMQALLQNVTLYSLSNEGQTLHLTTADSQQITLERLTDS</sequence>
<dbReference type="InterPro" id="IPR005184">
    <property type="entry name" value="DUF306_Meta_HslJ"/>
</dbReference>
<dbReference type="AlphaFoldDB" id="A0A918TMU4"/>
<dbReference type="Proteomes" id="UP000638981">
    <property type="component" value="Unassembled WGS sequence"/>
</dbReference>
<comment type="caution">
    <text evidence="3">The sequence shown here is derived from an EMBL/GenBank/DDBJ whole genome shotgun (WGS) entry which is preliminary data.</text>
</comment>
<evidence type="ECO:0000256" key="1">
    <source>
        <dbReference type="SAM" id="SignalP"/>
    </source>
</evidence>
<feature type="chain" id="PRO_5036811308" description="DUF306 domain-containing protein" evidence="1">
    <location>
        <begin position="21"/>
        <end position="147"/>
    </location>
</feature>